<keyword evidence="1" id="KW-0812">Transmembrane</keyword>
<evidence type="ECO:0000313" key="3">
    <source>
        <dbReference type="Proteomes" id="UP001596137"/>
    </source>
</evidence>
<protein>
    <submittedName>
        <fullName evidence="2">Uncharacterized protein</fullName>
    </submittedName>
</protein>
<accession>A0ABW1NE28</accession>
<evidence type="ECO:0000256" key="1">
    <source>
        <dbReference type="SAM" id="Phobius"/>
    </source>
</evidence>
<keyword evidence="1" id="KW-1133">Transmembrane helix</keyword>
<sequence length="72" mass="7434">MGGVFAKVIVVLGVCVGAVVLIAQLWRVGDRPYQPPGGELVRGRRLEARLLAGLVAVVAAGVVTALLTWPTG</sequence>
<feature type="transmembrane region" description="Helical" evidence="1">
    <location>
        <begin position="50"/>
        <end position="69"/>
    </location>
</feature>
<keyword evidence="3" id="KW-1185">Reference proteome</keyword>
<reference evidence="3" key="1">
    <citation type="journal article" date="2019" name="Int. J. Syst. Evol. Microbiol.">
        <title>The Global Catalogue of Microorganisms (GCM) 10K type strain sequencing project: providing services to taxonomists for standard genome sequencing and annotation.</title>
        <authorList>
            <consortium name="The Broad Institute Genomics Platform"/>
            <consortium name="The Broad Institute Genome Sequencing Center for Infectious Disease"/>
            <person name="Wu L."/>
            <person name="Ma J."/>
        </authorList>
    </citation>
    <scope>NUCLEOTIDE SEQUENCE [LARGE SCALE GENOMIC DNA]</scope>
    <source>
        <strain evidence="3">JCM 30346</strain>
    </source>
</reference>
<dbReference type="RefSeq" id="WP_380748461.1">
    <property type="nucleotide sequence ID" value="NZ_JBHSRF010000007.1"/>
</dbReference>
<dbReference type="EMBL" id="JBHSRF010000007">
    <property type="protein sequence ID" value="MFC6081047.1"/>
    <property type="molecule type" value="Genomic_DNA"/>
</dbReference>
<keyword evidence="1" id="KW-0472">Membrane</keyword>
<proteinExistence type="predicted"/>
<comment type="caution">
    <text evidence="2">The sequence shown here is derived from an EMBL/GenBank/DDBJ whole genome shotgun (WGS) entry which is preliminary data.</text>
</comment>
<organism evidence="2 3">
    <name type="scientific">Sphaerisporangium aureirubrum</name>
    <dbReference type="NCBI Taxonomy" id="1544736"/>
    <lineage>
        <taxon>Bacteria</taxon>
        <taxon>Bacillati</taxon>
        <taxon>Actinomycetota</taxon>
        <taxon>Actinomycetes</taxon>
        <taxon>Streptosporangiales</taxon>
        <taxon>Streptosporangiaceae</taxon>
        <taxon>Sphaerisporangium</taxon>
    </lineage>
</organism>
<gene>
    <name evidence="2" type="ORF">ACFP1K_07730</name>
</gene>
<feature type="transmembrane region" description="Helical" evidence="1">
    <location>
        <begin position="6"/>
        <end position="29"/>
    </location>
</feature>
<evidence type="ECO:0000313" key="2">
    <source>
        <dbReference type="EMBL" id="MFC6081047.1"/>
    </source>
</evidence>
<name>A0ABW1NE28_9ACTN</name>
<dbReference type="Proteomes" id="UP001596137">
    <property type="component" value="Unassembled WGS sequence"/>
</dbReference>